<organism evidence="1 2">
    <name type="scientific">Pandoraea communis</name>
    <dbReference type="NCBI Taxonomy" id="2508297"/>
    <lineage>
        <taxon>Bacteria</taxon>
        <taxon>Pseudomonadati</taxon>
        <taxon>Pseudomonadota</taxon>
        <taxon>Betaproteobacteria</taxon>
        <taxon>Burkholderiales</taxon>
        <taxon>Burkholderiaceae</taxon>
        <taxon>Pandoraea</taxon>
    </lineage>
</organism>
<keyword evidence="2" id="KW-1185">Reference proteome</keyword>
<evidence type="ECO:0000313" key="1">
    <source>
        <dbReference type="EMBL" id="VVE27662.1"/>
    </source>
</evidence>
<reference evidence="1 2" key="1">
    <citation type="submission" date="2019-08" db="EMBL/GenBank/DDBJ databases">
        <authorList>
            <person name="Peeters C."/>
        </authorList>
    </citation>
    <scope>NUCLEOTIDE SEQUENCE [LARGE SCALE GENOMIC DNA]</scope>
    <source>
        <strain evidence="1 2">LMG 31111</strain>
    </source>
</reference>
<name>A0A5E4WSB9_9BURK</name>
<sequence length="65" mass="6946">MSTPQAAALAGDFARPKPLIKCQVKVTTTTGARFRYAALFASTFDAAIDALERFGISKISVEPAR</sequence>
<dbReference type="EMBL" id="CABPSE010000012">
    <property type="protein sequence ID" value="VVE27662.1"/>
    <property type="molecule type" value="Genomic_DNA"/>
</dbReference>
<dbReference type="Proteomes" id="UP000383971">
    <property type="component" value="Unassembled WGS sequence"/>
</dbReference>
<proteinExistence type="predicted"/>
<protein>
    <submittedName>
        <fullName evidence="1">Uncharacterized protein</fullName>
    </submittedName>
</protein>
<evidence type="ECO:0000313" key="2">
    <source>
        <dbReference type="Proteomes" id="UP000383971"/>
    </source>
</evidence>
<gene>
    <name evidence="1" type="ORF">PCO31111_03488</name>
</gene>
<dbReference type="AlphaFoldDB" id="A0A5E4WSB9"/>
<accession>A0A5E4WSB9</accession>
<dbReference type="RefSeq" id="WP_150586003.1">
    <property type="nucleotide sequence ID" value="NZ_CABPSE010000012.1"/>
</dbReference>